<accession>A0A8X6GHS5</accession>
<evidence type="ECO:0000256" key="5">
    <source>
        <dbReference type="ARBA" id="ARBA00023235"/>
    </source>
</evidence>
<dbReference type="InterPro" id="IPR027417">
    <property type="entry name" value="P-loop_NTPase"/>
</dbReference>
<dbReference type="SMART" id="SM00256">
    <property type="entry name" value="FBOX"/>
    <property type="match status" value="1"/>
</dbReference>
<keyword evidence="2" id="KW-0378">Hydrolase</keyword>
<dbReference type="InterPro" id="IPR001810">
    <property type="entry name" value="F-box_dom"/>
</dbReference>
<dbReference type="InterPro" id="IPR036047">
    <property type="entry name" value="F-box-like_dom_sf"/>
</dbReference>
<dbReference type="OrthoDB" id="6340454at2759"/>
<dbReference type="Proteomes" id="UP000887116">
    <property type="component" value="Unassembled WGS sequence"/>
</dbReference>
<dbReference type="GO" id="GO:0005524">
    <property type="term" value="F:ATP binding"/>
    <property type="evidence" value="ECO:0007669"/>
    <property type="project" value="UniProtKB-KW"/>
</dbReference>
<evidence type="ECO:0000313" key="12">
    <source>
        <dbReference type="Proteomes" id="UP000887116"/>
    </source>
</evidence>
<dbReference type="Pfam" id="PF13361">
    <property type="entry name" value="UvrD_C"/>
    <property type="match status" value="1"/>
</dbReference>
<dbReference type="GO" id="GO:0003677">
    <property type="term" value="F:DNA binding"/>
    <property type="evidence" value="ECO:0007669"/>
    <property type="project" value="InterPro"/>
</dbReference>
<keyword evidence="1" id="KW-0547">Nucleotide-binding</keyword>
<sequence>MIAMTIFFERFHSTLMMSSTPKQPRKKRRIDAQESKGTDESPEVLPLDFPNEVAKNSENPNQDIHPSNDRAQNRQSLSYSFVNAADLLRESSERNNKSEISVEVDIEVGGISNQGESSNTQQKEANVKYCIEASLDGFQKSPNLNEKITSYFKVIPDDSSKKKKIVSDTAESNSKDIPGTSGYQFHSEKSPKIEPSEDSNEERNDIFFKRIHNYFGLLGEENEDEEEQPNYFERLPCHILEAIFCQLPNVELLKIRTVCSAWRAVINDAKFMEWKKRYYSMHLVENRKLMEGICADNGLKEVEDCFKVLLKFMFEEFNKKPSSDMYTLLMEIPKAVQAELVIAERFPELLKKEAKVWAIFAATLILSETVEDVCDVYRKLLSFQSNCSRHDIIDAFYCVATFFYHFKNFCGINHGLHYRVYCALYWFENELPSKNVTGSQSMKVVTNLPGQQSLHSYCESTQTHLTNEQIRILNHCFQPGQIIKIVALAGTGKTTTLIHLAQLYPQVKFLNVMFNKAVCEEAKKRFPPNVTCRTAHSLAYTVYGHRLRYKLTTKIRAHDLLPLLEHQSGCITQPQSYAKYVLRAIERFISSTDVELDLSHVGAVEDNLFSEEEALKIWRDATQIWRKMIDRDNKEVKVTHDVYLKLYQLSKPRLVGFQCLMVDEAQDCNPVIIDIMMSQNLPVIFVGDPNQQIYGFRGAKSALKNINSTHTYYLSKSFRFGPQIAYVASCFLDVLKPGQKEILVGSNKPSRIDGRAEGQYAIITRTNVQLFNEAFRICCQGRIKPNEPSVIHGCFVGGLKSYGFDQMLDICKLISSSSSNVAQISDKFIARFKTYKDLTSYAREVEDNDLLAKLDIVNQHGSRIPEFIRIIKEKCSHTMALANIIFSTAHKAKGLEFDTVCLTDDYPVAPGIDYRRRHYGIRLSVPGNNTSVVDLEETNIMYVALTRAKRSLVLPDKVLRVLLAAQEKFEYPVAPSSLLNGENRLECVSCCESFTPHTALILARRRMYSANGRIIQGGALCMKCGTEPTVRPRVQIEPVVMYLDPTADYAHRSMAAFVGPLPTDPPIVRDSFAAFHEMDVVYVINLNVSVLSDSLFNFGGEVQLISQATATFIPSLREGHDDNNNNNYFGGFCPFLGKTPMQFW</sequence>
<dbReference type="GO" id="GO:0005634">
    <property type="term" value="C:nucleus"/>
    <property type="evidence" value="ECO:0007669"/>
    <property type="project" value="TreeGrafter"/>
</dbReference>
<keyword evidence="4" id="KW-0067">ATP-binding</keyword>
<evidence type="ECO:0000256" key="2">
    <source>
        <dbReference type="ARBA" id="ARBA00022801"/>
    </source>
</evidence>
<keyword evidence="3 11" id="KW-0347">Helicase</keyword>
<dbReference type="GO" id="GO:0043138">
    <property type="term" value="F:3'-5' DNA helicase activity"/>
    <property type="evidence" value="ECO:0007669"/>
    <property type="project" value="UniProtKB-EC"/>
</dbReference>
<evidence type="ECO:0000256" key="4">
    <source>
        <dbReference type="ARBA" id="ARBA00022840"/>
    </source>
</evidence>
<dbReference type="GO" id="GO:0000724">
    <property type="term" value="P:double-strand break repair via homologous recombination"/>
    <property type="evidence" value="ECO:0007669"/>
    <property type="project" value="TreeGrafter"/>
</dbReference>
<keyword evidence="12" id="KW-1185">Reference proteome</keyword>
<dbReference type="EC" id="5.6.2.4" evidence="7"/>
<keyword evidence="5" id="KW-0413">Isomerase</keyword>
<dbReference type="PROSITE" id="PS50181">
    <property type="entry name" value="FBOX"/>
    <property type="match status" value="1"/>
</dbReference>
<dbReference type="GO" id="GO:0016787">
    <property type="term" value="F:hydrolase activity"/>
    <property type="evidence" value="ECO:0007669"/>
    <property type="project" value="UniProtKB-KW"/>
</dbReference>
<dbReference type="GO" id="GO:0031297">
    <property type="term" value="P:replication fork processing"/>
    <property type="evidence" value="ECO:0007669"/>
    <property type="project" value="TreeGrafter"/>
</dbReference>
<dbReference type="PANTHER" id="PTHR11070">
    <property type="entry name" value="UVRD / RECB / PCRA DNA HELICASE FAMILY MEMBER"/>
    <property type="match status" value="1"/>
</dbReference>
<proteinExistence type="predicted"/>
<evidence type="ECO:0000313" key="11">
    <source>
        <dbReference type="EMBL" id="GFR04333.1"/>
    </source>
</evidence>
<gene>
    <name evidence="11" type="primary">Fbh1</name>
    <name evidence="11" type="ORF">TNCT_714291</name>
</gene>
<evidence type="ECO:0000256" key="7">
    <source>
        <dbReference type="ARBA" id="ARBA00034808"/>
    </source>
</evidence>
<feature type="compositionally biased region" description="Basic and acidic residues" evidence="9">
    <location>
        <begin position="186"/>
        <end position="201"/>
    </location>
</feature>
<reference evidence="11" key="1">
    <citation type="submission" date="2020-07" db="EMBL/GenBank/DDBJ databases">
        <title>Multicomponent nature underlies the extraordinary mechanical properties of spider dragline silk.</title>
        <authorList>
            <person name="Kono N."/>
            <person name="Nakamura H."/>
            <person name="Mori M."/>
            <person name="Yoshida Y."/>
            <person name="Ohtoshi R."/>
            <person name="Malay A.D."/>
            <person name="Moran D.A.P."/>
            <person name="Tomita M."/>
            <person name="Numata K."/>
            <person name="Arakawa K."/>
        </authorList>
    </citation>
    <scope>NUCLEOTIDE SEQUENCE</scope>
</reference>
<feature type="region of interest" description="Disordered" evidence="9">
    <location>
        <begin position="165"/>
        <end position="201"/>
    </location>
</feature>
<evidence type="ECO:0000256" key="9">
    <source>
        <dbReference type="SAM" id="MobiDB-lite"/>
    </source>
</evidence>
<comment type="caution">
    <text evidence="11">The sequence shown here is derived from an EMBL/GenBank/DDBJ whole genome shotgun (WGS) entry which is preliminary data.</text>
</comment>
<dbReference type="InterPro" id="IPR000212">
    <property type="entry name" value="DNA_helicase_UvrD/REP"/>
</dbReference>
<dbReference type="InterPro" id="IPR014016">
    <property type="entry name" value="UvrD-like_ATP-bd"/>
</dbReference>
<dbReference type="Pfam" id="PF12937">
    <property type="entry name" value="F-box-like"/>
    <property type="match status" value="1"/>
</dbReference>
<organism evidence="11 12">
    <name type="scientific">Trichonephila clavata</name>
    <name type="common">Joro spider</name>
    <name type="synonym">Nephila clavata</name>
    <dbReference type="NCBI Taxonomy" id="2740835"/>
    <lineage>
        <taxon>Eukaryota</taxon>
        <taxon>Metazoa</taxon>
        <taxon>Ecdysozoa</taxon>
        <taxon>Arthropoda</taxon>
        <taxon>Chelicerata</taxon>
        <taxon>Arachnida</taxon>
        <taxon>Araneae</taxon>
        <taxon>Araneomorphae</taxon>
        <taxon>Entelegynae</taxon>
        <taxon>Araneoidea</taxon>
        <taxon>Nephilidae</taxon>
        <taxon>Trichonephila</taxon>
    </lineage>
</organism>
<feature type="domain" description="F-box" evidence="10">
    <location>
        <begin position="229"/>
        <end position="277"/>
    </location>
</feature>
<comment type="catalytic activity">
    <reaction evidence="6">
        <text>Couples ATP hydrolysis with the unwinding of duplex DNA by translocating in the 3'-5' direction.</text>
        <dbReference type="EC" id="5.6.2.4"/>
    </reaction>
</comment>
<dbReference type="SUPFAM" id="SSF52540">
    <property type="entry name" value="P-loop containing nucleoside triphosphate hydrolases"/>
    <property type="match status" value="1"/>
</dbReference>
<feature type="compositionally biased region" description="Basic and acidic residues" evidence="9">
    <location>
        <begin position="30"/>
        <end position="39"/>
    </location>
</feature>
<dbReference type="EMBL" id="BMAO01005851">
    <property type="protein sequence ID" value="GFR04333.1"/>
    <property type="molecule type" value="Genomic_DNA"/>
</dbReference>
<dbReference type="Gene3D" id="3.40.50.300">
    <property type="entry name" value="P-loop containing nucleotide triphosphate hydrolases"/>
    <property type="match status" value="2"/>
</dbReference>
<feature type="region of interest" description="Disordered" evidence="9">
    <location>
        <begin position="18"/>
        <end position="73"/>
    </location>
</feature>
<evidence type="ECO:0000256" key="3">
    <source>
        <dbReference type="ARBA" id="ARBA00022806"/>
    </source>
</evidence>
<dbReference type="Pfam" id="PF00580">
    <property type="entry name" value="UvrD-helicase"/>
    <property type="match status" value="1"/>
</dbReference>
<dbReference type="PANTHER" id="PTHR11070:SF30">
    <property type="entry name" value="F-BOX DNA HELICASE 1"/>
    <property type="match status" value="1"/>
</dbReference>
<protein>
    <recommendedName>
        <fullName evidence="7">DNA 3'-5' helicase</fullName>
        <ecNumber evidence="7">5.6.2.4</ecNumber>
    </recommendedName>
</protein>
<evidence type="ECO:0000256" key="1">
    <source>
        <dbReference type="ARBA" id="ARBA00022741"/>
    </source>
</evidence>
<evidence type="ECO:0000256" key="8">
    <source>
        <dbReference type="ARBA" id="ARBA00048988"/>
    </source>
</evidence>
<dbReference type="SUPFAM" id="SSF81383">
    <property type="entry name" value="F-box domain"/>
    <property type="match status" value="1"/>
</dbReference>
<dbReference type="Gene3D" id="1.20.1280.50">
    <property type="match status" value="1"/>
</dbReference>
<dbReference type="AlphaFoldDB" id="A0A8X6GHS5"/>
<evidence type="ECO:0000256" key="6">
    <source>
        <dbReference type="ARBA" id="ARBA00034617"/>
    </source>
</evidence>
<dbReference type="InterPro" id="IPR014017">
    <property type="entry name" value="DNA_helicase_UvrD-like_C"/>
</dbReference>
<comment type="catalytic activity">
    <reaction evidence="8">
        <text>ATP + H2O = ADP + phosphate + H(+)</text>
        <dbReference type="Rhea" id="RHEA:13065"/>
        <dbReference type="ChEBI" id="CHEBI:15377"/>
        <dbReference type="ChEBI" id="CHEBI:15378"/>
        <dbReference type="ChEBI" id="CHEBI:30616"/>
        <dbReference type="ChEBI" id="CHEBI:43474"/>
        <dbReference type="ChEBI" id="CHEBI:456216"/>
        <dbReference type="EC" id="5.6.2.4"/>
    </reaction>
</comment>
<name>A0A8X6GHS5_TRICU</name>
<feature type="compositionally biased region" description="Polar residues" evidence="9">
    <location>
        <begin position="54"/>
        <end position="65"/>
    </location>
</feature>
<evidence type="ECO:0000259" key="10">
    <source>
        <dbReference type="PROSITE" id="PS50181"/>
    </source>
</evidence>